<protein>
    <submittedName>
        <fullName evidence="1">Uncharacterized protein</fullName>
    </submittedName>
</protein>
<dbReference type="EMBL" id="JACHXO010000001">
    <property type="protein sequence ID" value="MBB3193450.1"/>
    <property type="molecule type" value="Genomic_DNA"/>
</dbReference>
<evidence type="ECO:0000313" key="2">
    <source>
        <dbReference type="Proteomes" id="UP000574369"/>
    </source>
</evidence>
<dbReference type="RefSeq" id="WP_088448964.1">
    <property type="nucleotide sequence ID" value="NZ_JACHXO010000001.1"/>
</dbReference>
<name>A0ABR6GN19_9BURK</name>
<dbReference type="Proteomes" id="UP000574369">
    <property type="component" value="Unassembled WGS sequence"/>
</dbReference>
<sequence>MTCMLRASGVAFDVDDFVAASPLVIHSSWRRGEKKFRGSAQEARMSSSGIRVIASAADFDEVTQQLSDAVQFLAANLEAIQRLSSFPGVEEVLLDFGVAIHPPGWASFTFPVELLKLAAEARVAVAVSVYPSDEAQIVEP</sequence>
<comment type="caution">
    <text evidence="1">The sequence shown here is derived from an EMBL/GenBank/DDBJ whole genome shotgun (WGS) entry which is preliminary data.</text>
</comment>
<organism evidence="1 2">
    <name type="scientific">Roseateles terrae</name>
    <dbReference type="NCBI Taxonomy" id="431060"/>
    <lineage>
        <taxon>Bacteria</taxon>
        <taxon>Pseudomonadati</taxon>
        <taxon>Pseudomonadota</taxon>
        <taxon>Betaproteobacteria</taxon>
        <taxon>Burkholderiales</taxon>
        <taxon>Sphaerotilaceae</taxon>
        <taxon>Roseateles</taxon>
    </lineage>
</organism>
<keyword evidence="2" id="KW-1185">Reference proteome</keyword>
<reference evidence="1 2" key="1">
    <citation type="submission" date="2020-08" db="EMBL/GenBank/DDBJ databases">
        <title>Genomic Encyclopedia of Type Strains, Phase III (KMG-III): the genomes of soil and plant-associated and newly described type strains.</title>
        <authorList>
            <person name="Whitman W."/>
        </authorList>
    </citation>
    <scope>NUCLEOTIDE SEQUENCE [LARGE SCALE GENOMIC DNA]</scope>
    <source>
        <strain evidence="1 2">CECT 7247</strain>
    </source>
</reference>
<proteinExistence type="predicted"/>
<gene>
    <name evidence="1" type="ORF">FHS28_000815</name>
</gene>
<accession>A0ABR6GN19</accession>
<evidence type="ECO:0000313" key="1">
    <source>
        <dbReference type="EMBL" id="MBB3193450.1"/>
    </source>
</evidence>